<dbReference type="Proteomes" id="UP001207468">
    <property type="component" value="Unassembled WGS sequence"/>
</dbReference>
<sequence length="450" mass="50248">MQPWALQLADRFLHHILTPSYSKELAEPCKGHVNTLQNVAQSIVDSCPRPRSSDELDPIIEQAYVSLVASSSSTADPFQWRRLYSDASVLRCLVDLTSQALDEESAMSCVARLDHALIVAGAPGQGMQSLIRDLISKTQAEYLPREPFKYPPKLPVRPNRSPSAPHTPILSTSSGTIPRLVDAPPLSVFRREVMIRPFIMTGFASDWPAMNDHPWHSIDYLRSVAGRGRVIPVEIGKDYRTDDWTQRIMPWDDFLDSLEKDTTHSQTILYMAQHNLLSQFCGLREDIVVPDYVFTAPQAPATYPLYRPPDNEEELALNAWLGPTGTTSPAHTDPFFNLYTQVVGRKTIWLAPPKAGVTNAMYPYPPPSVGCDTEHIHNPAANSLAPSMTNTAQVDVFSDQNKDKFPLFWQDAVPEALSATLEPGDALAIPPGWWHAMRSEETSFSLSIWF</sequence>
<evidence type="ECO:0000313" key="1">
    <source>
        <dbReference type="EMBL" id="KAI9456459.1"/>
    </source>
</evidence>
<reference evidence="1" key="1">
    <citation type="submission" date="2021-03" db="EMBL/GenBank/DDBJ databases">
        <title>Evolutionary priming and transition to the ectomycorrhizal habit in an iconic lineage of mushroom-forming fungi: is preadaptation a requirement?</title>
        <authorList>
            <consortium name="DOE Joint Genome Institute"/>
            <person name="Looney B.P."/>
            <person name="Miyauchi S."/>
            <person name="Morin E."/>
            <person name="Drula E."/>
            <person name="Courty P.E."/>
            <person name="Chicoki N."/>
            <person name="Fauchery L."/>
            <person name="Kohler A."/>
            <person name="Kuo A."/>
            <person name="LaButti K."/>
            <person name="Pangilinan J."/>
            <person name="Lipzen A."/>
            <person name="Riley R."/>
            <person name="Andreopoulos W."/>
            <person name="He G."/>
            <person name="Johnson J."/>
            <person name="Barry K.W."/>
            <person name="Grigoriev I.V."/>
            <person name="Nagy L."/>
            <person name="Hibbett D."/>
            <person name="Henrissat B."/>
            <person name="Matheny P.B."/>
            <person name="Labbe J."/>
            <person name="Martin A.F."/>
        </authorList>
    </citation>
    <scope>NUCLEOTIDE SEQUENCE</scope>
    <source>
        <strain evidence="1">BPL698</strain>
    </source>
</reference>
<keyword evidence="2" id="KW-1185">Reference proteome</keyword>
<organism evidence="1 2">
    <name type="scientific">Russula earlei</name>
    <dbReference type="NCBI Taxonomy" id="71964"/>
    <lineage>
        <taxon>Eukaryota</taxon>
        <taxon>Fungi</taxon>
        <taxon>Dikarya</taxon>
        <taxon>Basidiomycota</taxon>
        <taxon>Agaricomycotina</taxon>
        <taxon>Agaricomycetes</taxon>
        <taxon>Russulales</taxon>
        <taxon>Russulaceae</taxon>
        <taxon>Russula</taxon>
    </lineage>
</organism>
<dbReference type="EMBL" id="JAGFNK010000235">
    <property type="protein sequence ID" value="KAI9456459.1"/>
    <property type="molecule type" value="Genomic_DNA"/>
</dbReference>
<proteinExistence type="predicted"/>
<name>A0ACC0U0R0_9AGAM</name>
<accession>A0ACC0U0R0</accession>
<comment type="caution">
    <text evidence="1">The sequence shown here is derived from an EMBL/GenBank/DDBJ whole genome shotgun (WGS) entry which is preliminary data.</text>
</comment>
<gene>
    <name evidence="1" type="ORF">F5148DRAFT_1224233</name>
</gene>
<evidence type="ECO:0000313" key="2">
    <source>
        <dbReference type="Proteomes" id="UP001207468"/>
    </source>
</evidence>
<protein>
    <submittedName>
        <fullName evidence="1">Uncharacterized protein</fullName>
    </submittedName>
</protein>